<organism evidence="1 2">
    <name type="scientific">Rhododendron molle</name>
    <name type="common">Chinese azalea</name>
    <name type="synonym">Azalea mollis</name>
    <dbReference type="NCBI Taxonomy" id="49168"/>
    <lineage>
        <taxon>Eukaryota</taxon>
        <taxon>Viridiplantae</taxon>
        <taxon>Streptophyta</taxon>
        <taxon>Embryophyta</taxon>
        <taxon>Tracheophyta</taxon>
        <taxon>Spermatophyta</taxon>
        <taxon>Magnoliopsida</taxon>
        <taxon>eudicotyledons</taxon>
        <taxon>Gunneridae</taxon>
        <taxon>Pentapetalae</taxon>
        <taxon>asterids</taxon>
        <taxon>Ericales</taxon>
        <taxon>Ericaceae</taxon>
        <taxon>Ericoideae</taxon>
        <taxon>Rhodoreae</taxon>
        <taxon>Rhododendron</taxon>
    </lineage>
</organism>
<accession>A0ACC0MWM9</accession>
<sequence length="205" mass="23596">MGYSPVALYFGELATRDRLHRWGVIDCATCVLCTTFDESHEHLFFGCPFSTSVWHYFLVKNSIHRPCFPLLNAIQWIDVHRGGATLQTLLALVSCAAVVYHLWRERNRRIFQGMSSTPDQIISVVASVIRGYVKIKRRQHLVEKEVEPIFSKDDMKNGPTTEATCPNCSFGKAVFQQLQIRSADEPMSTFYWCLNEKCGQQWRED</sequence>
<dbReference type="EMBL" id="CM046394">
    <property type="protein sequence ID" value="KAI8544922.1"/>
    <property type="molecule type" value="Genomic_DNA"/>
</dbReference>
<comment type="caution">
    <text evidence="1">The sequence shown here is derived from an EMBL/GenBank/DDBJ whole genome shotgun (WGS) entry which is preliminary data.</text>
</comment>
<evidence type="ECO:0000313" key="1">
    <source>
        <dbReference type="EMBL" id="KAI8544922.1"/>
    </source>
</evidence>
<dbReference type="Proteomes" id="UP001062846">
    <property type="component" value="Chromosome 7"/>
</dbReference>
<protein>
    <submittedName>
        <fullName evidence="1">Uncharacterized protein</fullName>
    </submittedName>
</protein>
<reference evidence="1" key="1">
    <citation type="submission" date="2022-02" db="EMBL/GenBank/DDBJ databases">
        <title>Plant Genome Project.</title>
        <authorList>
            <person name="Zhang R.-G."/>
        </authorList>
    </citation>
    <scope>NUCLEOTIDE SEQUENCE</scope>
    <source>
        <strain evidence="1">AT1</strain>
    </source>
</reference>
<gene>
    <name evidence="1" type="ORF">RHMOL_Rhmol07G0003000</name>
</gene>
<keyword evidence="2" id="KW-1185">Reference proteome</keyword>
<proteinExistence type="predicted"/>
<name>A0ACC0MWM9_RHOML</name>
<evidence type="ECO:0000313" key="2">
    <source>
        <dbReference type="Proteomes" id="UP001062846"/>
    </source>
</evidence>